<evidence type="ECO:0000313" key="2">
    <source>
        <dbReference type="Proteomes" id="UP000199564"/>
    </source>
</evidence>
<dbReference type="AlphaFoldDB" id="A0A1I5HKB5"/>
<evidence type="ECO:0008006" key="3">
    <source>
        <dbReference type="Google" id="ProtNLM"/>
    </source>
</evidence>
<sequence>MKIALLYFPHREGHNSIFPFFLYKSQIESSGIKLQLFTSLKKLKEGSFDILFISGLSLPKLLGKQNTKEEFLKILYDQKEYPVIFLSGNDSTGPIQKEILNLVDLYLSKQILKDKNLYLIPHKRHYFREKMMDLFRFKNENKFVPVSLEEKDLSKLGVSWNLALIDWKTQTSTKWKRYLTIFLKNKKPISPERVKPLIERRIPIMFKGNLFPKEHDVSRLHRLLTFRVASKIKTNAPPVSNSPLSHKEYLEQMKETVISLSPFGWGEICYRDFEAFRTGSLLFKPEMDHIETFPDLYTSENHISYRWDSSDLEEKIKDVLDDPSSFQKLALQGKIDFENVLNPEIFGKKFLQHLNGIIFKARENFEKRPKIQSNESGR</sequence>
<accession>A0A1I5HKB5</accession>
<organism evidence="1 2">
    <name type="scientific">Algoriphagus ornithinivorans</name>
    <dbReference type="NCBI Taxonomy" id="226506"/>
    <lineage>
        <taxon>Bacteria</taxon>
        <taxon>Pseudomonadati</taxon>
        <taxon>Bacteroidota</taxon>
        <taxon>Cytophagia</taxon>
        <taxon>Cytophagales</taxon>
        <taxon>Cyclobacteriaceae</taxon>
        <taxon>Algoriphagus</taxon>
    </lineage>
</organism>
<keyword evidence="2" id="KW-1185">Reference proteome</keyword>
<protein>
    <recommendedName>
        <fullName evidence="3">Glycosyl transferases group 1</fullName>
    </recommendedName>
</protein>
<evidence type="ECO:0000313" key="1">
    <source>
        <dbReference type="EMBL" id="SFO48732.1"/>
    </source>
</evidence>
<dbReference type="Proteomes" id="UP000199564">
    <property type="component" value="Unassembled WGS sequence"/>
</dbReference>
<name>A0A1I5HKB5_9BACT</name>
<dbReference type="RefSeq" id="WP_091654505.1">
    <property type="nucleotide sequence ID" value="NZ_FOVW01000007.1"/>
</dbReference>
<reference evidence="2" key="1">
    <citation type="submission" date="2016-10" db="EMBL/GenBank/DDBJ databases">
        <authorList>
            <person name="Varghese N."/>
            <person name="Submissions S."/>
        </authorList>
    </citation>
    <scope>NUCLEOTIDE SEQUENCE [LARGE SCALE GENOMIC DNA]</scope>
    <source>
        <strain evidence="2">DSM 15282</strain>
    </source>
</reference>
<dbReference type="EMBL" id="FOVW01000007">
    <property type="protein sequence ID" value="SFO48732.1"/>
    <property type="molecule type" value="Genomic_DNA"/>
</dbReference>
<dbReference type="STRING" id="226506.SAMN04488519_10799"/>
<proteinExistence type="predicted"/>
<gene>
    <name evidence="1" type="ORF">SAMN04488519_10799</name>
</gene>